<accession>A0ABX6JRL8</accession>
<proteinExistence type="predicted"/>
<name>A0ABX6JRL8_9GAMM</name>
<dbReference type="RefSeq" id="WP_156733201.1">
    <property type="nucleotide sequence ID" value="NZ_CP045008.1"/>
</dbReference>
<evidence type="ECO:0000313" key="2">
    <source>
        <dbReference type="EMBL" id="QIF90371.1"/>
    </source>
</evidence>
<gene>
    <name evidence="2" type="ORF">GTH23_10115</name>
</gene>
<feature type="region of interest" description="Disordered" evidence="1">
    <location>
        <begin position="120"/>
        <end position="152"/>
    </location>
</feature>
<protein>
    <recommendedName>
        <fullName evidence="4">Phage protein</fullName>
    </recommendedName>
</protein>
<evidence type="ECO:0008006" key="4">
    <source>
        <dbReference type="Google" id="ProtNLM"/>
    </source>
</evidence>
<keyword evidence="3" id="KW-1185">Reference proteome</keyword>
<evidence type="ECO:0000313" key="3">
    <source>
        <dbReference type="Proteomes" id="UP000501338"/>
    </source>
</evidence>
<evidence type="ECO:0000256" key="1">
    <source>
        <dbReference type="SAM" id="MobiDB-lite"/>
    </source>
</evidence>
<organism evidence="2 3">
    <name type="scientific">Proteus terrae subsp. cibarius</name>
    <dbReference type="NCBI Taxonomy" id="626774"/>
    <lineage>
        <taxon>Bacteria</taxon>
        <taxon>Pseudomonadati</taxon>
        <taxon>Pseudomonadota</taxon>
        <taxon>Gammaproteobacteria</taxon>
        <taxon>Enterobacterales</taxon>
        <taxon>Morganellaceae</taxon>
        <taxon>Proteus</taxon>
    </lineage>
</organism>
<dbReference type="EMBL" id="CP047340">
    <property type="protein sequence ID" value="QIF90371.1"/>
    <property type="molecule type" value="Genomic_DNA"/>
</dbReference>
<dbReference type="Proteomes" id="UP000501338">
    <property type="component" value="Chromosome"/>
</dbReference>
<reference evidence="2 3" key="1">
    <citation type="submission" date="2020-01" db="EMBL/GenBank/DDBJ databases">
        <title>The genomic epidemiology of tigecycline resistance gene tet(X) variants in a swine farm in China.</title>
        <authorList>
            <person name="Peng K."/>
            <person name="Li R."/>
        </authorList>
    </citation>
    <scope>NUCLEOTIDE SEQUENCE [LARGE SCALE GENOMIC DNA]</scope>
    <source>
        <strain evidence="2 3">ZF1</strain>
    </source>
</reference>
<sequence length="152" mass="16667">MANGLEKYLTDLAGRINATEVRVGFIDGNTYTDGTSVAQVAYENEYGVPENNQPPRPFFRNAINSNREEWVQAISNGIASGTDARGVLEVVGARAVADVQISISELVDPPLSQTTLKIRREREKRPTTSTKPLIDSGDMYSSVNYEVVDDQS</sequence>